<dbReference type="OrthoDB" id="190835at2759"/>
<comment type="caution">
    <text evidence="2">The sequence shown here is derived from an EMBL/GenBank/DDBJ whole genome shotgun (WGS) entry which is preliminary data.</text>
</comment>
<dbReference type="SMART" id="SM00408">
    <property type="entry name" value="IGc2"/>
    <property type="match status" value="2"/>
</dbReference>
<protein>
    <submittedName>
        <fullName evidence="2">Down syndrome cell adhesion molecule-like protein Dscam2</fullName>
    </submittedName>
</protein>
<dbReference type="InterPro" id="IPR003598">
    <property type="entry name" value="Ig_sub2"/>
</dbReference>
<dbReference type="InterPro" id="IPR036179">
    <property type="entry name" value="Ig-like_dom_sf"/>
</dbReference>
<reference evidence="2 3" key="1">
    <citation type="journal article" date="2017" name="Nat. Ecol. Evol.">
        <title>Scallop genome provides insights into evolution of bilaterian karyotype and development.</title>
        <authorList>
            <person name="Wang S."/>
            <person name="Zhang J."/>
            <person name="Jiao W."/>
            <person name="Li J."/>
            <person name="Xun X."/>
            <person name="Sun Y."/>
            <person name="Guo X."/>
            <person name="Huan P."/>
            <person name="Dong B."/>
            <person name="Zhang L."/>
            <person name="Hu X."/>
            <person name="Sun X."/>
            <person name="Wang J."/>
            <person name="Zhao C."/>
            <person name="Wang Y."/>
            <person name="Wang D."/>
            <person name="Huang X."/>
            <person name="Wang R."/>
            <person name="Lv J."/>
            <person name="Li Y."/>
            <person name="Zhang Z."/>
            <person name="Liu B."/>
            <person name="Lu W."/>
            <person name="Hui Y."/>
            <person name="Liang J."/>
            <person name="Zhou Z."/>
            <person name="Hou R."/>
            <person name="Li X."/>
            <person name="Liu Y."/>
            <person name="Li H."/>
            <person name="Ning X."/>
            <person name="Lin Y."/>
            <person name="Zhao L."/>
            <person name="Xing Q."/>
            <person name="Dou J."/>
            <person name="Li Y."/>
            <person name="Mao J."/>
            <person name="Guo H."/>
            <person name="Dou H."/>
            <person name="Li T."/>
            <person name="Mu C."/>
            <person name="Jiang W."/>
            <person name="Fu Q."/>
            <person name="Fu X."/>
            <person name="Miao Y."/>
            <person name="Liu J."/>
            <person name="Yu Q."/>
            <person name="Li R."/>
            <person name="Liao H."/>
            <person name="Li X."/>
            <person name="Kong Y."/>
            <person name="Jiang Z."/>
            <person name="Chourrout D."/>
            <person name="Li R."/>
            <person name="Bao Z."/>
        </authorList>
    </citation>
    <scope>NUCLEOTIDE SEQUENCE [LARGE SCALE GENOMIC DNA]</scope>
    <source>
        <strain evidence="2 3">PY_sf001</strain>
    </source>
</reference>
<gene>
    <name evidence="2" type="ORF">KP79_PYT15270</name>
</gene>
<dbReference type="SUPFAM" id="SSF48726">
    <property type="entry name" value="Immunoglobulin"/>
    <property type="match status" value="2"/>
</dbReference>
<dbReference type="PANTHER" id="PTHR23279:SF36">
    <property type="entry name" value="DEFECTIVE PROBOSCIS EXTENSION RESPONSE 9, ISOFORM A"/>
    <property type="match status" value="1"/>
</dbReference>
<dbReference type="GO" id="GO:0050808">
    <property type="term" value="P:synapse organization"/>
    <property type="evidence" value="ECO:0007669"/>
    <property type="project" value="TreeGrafter"/>
</dbReference>
<dbReference type="InterPro" id="IPR013783">
    <property type="entry name" value="Ig-like_fold"/>
</dbReference>
<dbReference type="PROSITE" id="PS50835">
    <property type="entry name" value="IG_LIKE"/>
    <property type="match status" value="2"/>
</dbReference>
<dbReference type="AlphaFoldDB" id="A0A210QZ61"/>
<dbReference type="PANTHER" id="PTHR23279">
    <property type="entry name" value="DEFECTIVE PROBOSCIS EXTENSION RESPONSE DPR -RELATED"/>
    <property type="match status" value="1"/>
</dbReference>
<dbReference type="STRING" id="6573.A0A210QZ61"/>
<sequence length="323" mass="37076">MDSKMIHIFGCVVKTRTFLLSWIFLSLLTADFSKAFTPTRSSMESELPSSFRKMQQKGKGHRYFTDRGYATRTPEILATKKNYTVKRGSLAILHCTVQNLGTKTVVWRRASEENPLTVGEYTYVSDARFSTQHKVRLDQWNLHIRNVSLEDEGPYECQVSTKDRSIRRQFMLDVQDWTKYNAEIKITGKRFVEKGDTIVLSCNATDYYAPHDIDWFKDGDKLDSDELKGIEITKSVYLAKKTITSVLKLRKAKMTDAGDYLCRTSEHYITTIHVQVLNAYSPANDNNVKRGTYTEYSRGSNRGPSIAPAIYVHLLTMILLFLT</sequence>
<organism evidence="2 3">
    <name type="scientific">Mizuhopecten yessoensis</name>
    <name type="common">Japanese scallop</name>
    <name type="synonym">Patinopecten yessoensis</name>
    <dbReference type="NCBI Taxonomy" id="6573"/>
    <lineage>
        <taxon>Eukaryota</taxon>
        <taxon>Metazoa</taxon>
        <taxon>Spiralia</taxon>
        <taxon>Lophotrochozoa</taxon>
        <taxon>Mollusca</taxon>
        <taxon>Bivalvia</taxon>
        <taxon>Autobranchia</taxon>
        <taxon>Pteriomorphia</taxon>
        <taxon>Pectinida</taxon>
        <taxon>Pectinoidea</taxon>
        <taxon>Pectinidae</taxon>
        <taxon>Mizuhopecten</taxon>
    </lineage>
</organism>
<feature type="domain" description="Ig-like" evidence="1">
    <location>
        <begin position="74"/>
        <end position="167"/>
    </location>
</feature>
<dbReference type="InterPro" id="IPR007110">
    <property type="entry name" value="Ig-like_dom"/>
</dbReference>
<dbReference type="Pfam" id="PF13927">
    <property type="entry name" value="Ig_3"/>
    <property type="match status" value="2"/>
</dbReference>
<dbReference type="Gene3D" id="2.60.40.10">
    <property type="entry name" value="Immunoglobulins"/>
    <property type="match status" value="2"/>
</dbReference>
<dbReference type="GO" id="GO:0032589">
    <property type="term" value="C:neuron projection membrane"/>
    <property type="evidence" value="ECO:0007669"/>
    <property type="project" value="TreeGrafter"/>
</dbReference>
<evidence type="ECO:0000313" key="3">
    <source>
        <dbReference type="Proteomes" id="UP000242188"/>
    </source>
</evidence>
<dbReference type="Proteomes" id="UP000242188">
    <property type="component" value="Unassembled WGS sequence"/>
</dbReference>
<accession>A0A210QZ61</accession>
<feature type="domain" description="Ig-like" evidence="1">
    <location>
        <begin position="192"/>
        <end position="273"/>
    </location>
</feature>
<keyword evidence="3" id="KW-1185">Reference proteome</keyword>
<proteinExistence type="predicted"/>
<dbReference type="EMBL" id="NEDP02001165">
    <property type="protein sequence ID" value="OWF54049.1"/>
    <property type="molecule type" value="Genomic_DNA"/>
</dbReference>
<dbReference type="InterPro" id="IPR003599">
    <property type="entry name" value="Ig_sub"/>
</dbReference>
<evidence type="ECO:0000313" key="2">
    <source>
        <dbReference type="EMBL" id="OWF54049.1"/>
    </source>
</evidence>
<dbReference type="InterPro" id="IPR037448">
    <property type="entry name" value="Zig-8"/>
</dbReference>
<dbReference type="SMART" id="SM00409">
    <property type="entry name" value="IG"/>
    <property type="match status" value="2"/>
</dbReference>
<name>A0A210QZ61_MIZYE</name>
<evidence type="ECO:0000259" key="1">
    <source>
        <dbReference type="PROSITE" id="PS50835"/>
    </source>
</evidence>